<evidence type="ECO:0000313" key="2">
    <source>
        <dbReference type="Proteomes" id="UP001519294"/>
    </source>
</evidence>
<evidence type="ECO:0000313" key="1">
    <source>
        <dbReference type="EMBL" id="MBP2257521.1"/>
    </source>
</evidence>
<organism evidence="1 2">
    <name type="scientific">Virgibacillus alimentarius</name>
    <dbReference type="NCBI Taxonomy" id="698769"/>
    <lineage>
        <taxon>Bacteria</taxon>
        <taxon>Bacillati</taxon>
        <taxon>Bacillota</taxon>
        <taxon>Bacilli</taxon>
        <taxon>Bacillales</taxon>
        <taxon>Bacillaceae</taxon>
        <taxon>Virgibacillus</taxon>
    </lineage>
</organism>
<feature type="non-terminal residue" evidence="1">
    <location>
        <position position="1"/>
    </location>
</feature>
<comment type="caution">
    <text evidence="1">The sequence shown here is derived from an EMBL/GenBank/DDBJ whole genome shotgun (WGS) entry which is preliminary data.</text>
</comment>
<name>A0ABS4S8X6_9BACI</name>
<dbReference type="Proteomes" id="UP001519294">
    <property type="component" value="Unassembled WGS sequence"/>
</dbReference>
<accession>A0ABS4S8X6</accession>
<reference evidence="1 2" key="1">
    <citation type="submission" date="2021-03" db="EMBL/GenBank/DDBJ databases">
        <title>Genomic Encyclopedia of Type Strains, Phase IV (KMG-IV): sequencing the most valuable type-strain genomes for metagenomic binning, comparative biology and taxonomic classification.</title>
        <authorList>
            <person name="Goeker M."/>
        </authorList>
    </citation>
    <scope>NUCLEOTIDE SEQUENCE [LARGE SCALE GENOMIC DNA]</scope>
    <source>
        <strain evidence="1 2">DSM 25790</strain>
    </source>
</reference>
<proteinExistence type="predicted"/>
<protein>
    <submittedName>
        <fullName evidence="1">Uncharacterized protein</fullName>
    </submittedName>
</protein>
<dbReference type="EMBL" id="JAGIKX010000010">
    <property type="protein sequence ID" value="MBP2257521.1"/>
    <property type="molecule type" value="Genomic_DNA"/>
</dbReference>
<keyword evidence="2" id="KW-1185">Reference proteome</keyword>
<sequence>QEKQRFLQYLSYKCNTFTEDVTSSVFGKAMLVLFQESYSLEERSQMDLKELADYLRVKGKNRSPDAEQVAKSIQKAARSSYRLDKVVEDSIDAILATSITLIRTKKERNK</sequence>
<gene>
    <name evidence="1" type="ORF">J2Z81_001469</name>
</gene>